<evidence type="ECO:0000313" key="7">
    <source>
        <dbReference type="Proteomes" id="UP000274327"/>
    </source>
</evidence>
<evidence type="ECO:0000256" key="2">
    <source>
        <dbReference type="ARBA" id="ARBA00022741"/>
    </source>
</evidence>
<gene>
    <name evidence="6" type="ORF">DS079_05755</name>
</gene>
<organism evidence="6 7">
    <name type="scientific">Brachybacterium paraconglomeratum</name>
    <dbReference type="NCBI Taxonomy" id="173362"/>
    <lineage>
        <taxon>Bacteria</taxon>
        <taxon>Bacillati</taxon>
        <taxon>Actinomycetota</taxon>
        <taxon>Actinomycetes</taxon>
        <taxon>Micrococcales</taxon>
        <taxon>Dermabacteraceae</taxon>
        <taxon>Brachybacterium</taxon>
    </lineage>
</organism>
<accession>A0A3R8X7Q8</accession>
<keyword evidence="7" id="KW-1185">Reference proteome</keyword>
<dbReference type="AlphaFoldDB" id="A0A3R8X7Q8"/>
<dbReference type="GO" id="GO:0016301">
    <property type="term" value="F:kinase activity"/>
    <property type="evidence" value="ECO:0007669"/>
    <property type="project" value="UniProtKB-KW"/>
</dbReference>
<dbReference type="GeneID" id="78120535"/>
<dbReference type="InterPro" id="IPR040999">
    <property type="entry name" value="Mak_N_cap"/>
</dbReference>
<proteinExistence type="predicted"/>
<dbReference type="Proteomes" id="UP000274327">
    <property type="component" value="Unassembled WGS sequence"/>
</dbReference>
<keyword evidence="3" id="KW-0418">Kinase</keyword>
<evidence type="ECO:0000256" key="4">
    <source>
        <dbReference type="ARBA" id="ARBA00022840"/>
    </source>
</evidence>
<evidence type="ECO:0000313" key="6">
    <source>
        <dbReference type="EMBL" id="RRR19740.1"/>
    </source>
</evidence>
<comment type="caution">
    <text evidence="6">The sequence shown here is derived from an EMBL/GenBank/DDBJ whole genome shotgun (WGS) entry which is preliminary data.</text>
</comment>
<keyword evidence="2" id="KW-0547">Nucleotide-binding</keyword>
<dbReference type="Pfam" id="PF18085">
    <property type="entry name" value="Mak_N_cap"/>
    <property type="match status" value="1"/>
</dbReference>
<evidence type="ECO:0000259" key="5">
    <source>
        <dbReference type="Pfam" id="PF18085"/>
    </source>
</evidence>
<keyword evidence="4" id="KW-0067">ATP-binding</keyword>
<reference evidence="6 7" key="1">
    <citation type="submission" date="2018-07" db="EMBL/GenBank/DDBJ databases">
        <title>Brachybacteriurn paraconglorneratum KCTC 9916.</title>
        <authorList>
            <person name="Li Y."/>
        </authorList>
    </citation>
    <scope>NUCLEOTIDE SEQUENCE [LARGE SCALE GENOMIC DNA]</scope>
    <source>
        <strain evidence="6 7">KCTC 9916</strain>
    </source>
</reference>
<dbReference type="RefSeq" id="WP_126985623.1">
    <property type="nucleotide sequence ID" value="NZ_JALXWX010000048.1"/>
</dbReference>
<name>A0A3R8X7Q8_9MICO</name>
<feature type="domain" description="Maltokinase N-terminal cap" evidence="5">
    <location>
        <begin position="30"/>
        <end position="99"/>
    </location>
</feature>
<dbReference type="EMBL" id="QOCI01000002">
    <property type="protein sequence ID" value="RRR19740.1"/>
    <property type="molecule type" value="Genomic_DNA"/>
</dbReference>
<sequence>MAIIYKAELSPTKPEVLRELLTSRPWGEDEELQVLGAYRFDDPSGEVGVECHLVRVGESIYHLPLTYRGAPLEDPAAQLVTTMDHSVLGTRYVYDGLEDELAIECFARALAGEQQQAVLETFAPDGTPAGTRPQSVELTLEVDEGEVAPTLEELLDGDETFTIARTVDGLDGAVRLVAAWDGGRGVVAAC</sequence>
<dbReference type="GO" id="GO:0005524">
    <property type="term" value="F:ATP binding"/>
    <property type="evidence" value="ECO:0007669"/>
    <property type="project" value="UniProtKB-KW"/>
</dbReference>
<keyword evidence="1" id="KW-0808">Transferase</keyword>
<evidence type="ECO:0000256" key="1">
    <source>
        <dbReference type="ARBA" id="ARBA00022679"/>
    </source>
</evidence>
<evidence type="ECO:0000256" key="3">
    <source>
        <dbReference type="ARBA" id="ARBA00022777"/>
    </source>
</evidence>
<protein>
    <recommendedName>
        <fullName evidence="5">Maltokinase N-terminal cap domain-containing protein</fullName>
    </recommendedName>
</protein>